<dbReference type="InterPro" id="IPR050678">
    <property type="entry name" value="DNA_Partitioning_ATPase"/>
</dbReference>
<dbReference type="Pfam" id="PF13614">
    <property type="entry name" value="AAA_31"/>
    <property type="match status" value="1"/>
</dbReference>
<dbReference type="EMBL" id="JBHMQT010000013">
    <property type="protein sequence ID" value="MFC0862395.1"/>
    <property type="molecule type" value="Genomic_DNA"/>
</dbReference>
<sequence>MSRPDGWVEDEAARAEALKRVIAVVNEKGGVGKTSITGNLAGQAASAGYRVLVVDLNRQANLAQDLGYRHKPEVDDEGAELLTAIMTGQPMTPMKDIRPNLDVIPGGTQLENLTGVMLTRIQNYGETAFLSLAKVLAPTAADYDLVIIDCPPENTILDDLALGAARWVLIPTKSDDGGVEGMRLVAQRFVKARKINPSIGLLGVVLFATGTTSTQIHAQVREKVAAAFGGQSPMFQTLIRHSERVAVDSRKGRLAHELEQAAKDQPQWWQALREGKRIERVSPTAASVSSDYQALAVEVLSVLATAEQEATV</sequence>
<dbReference type="PANTHER" id="PTHR13696:SF99">
    <property type="entry name" value="COBYRINIC ACID AC-DIAMIDE SYNTHASE"/>
    <property type="match status" value="1"/>
</dbReference>
<dbReference type="InterPro" id="IPR025669">
    <property type="entry name" value="AAA_dom"/>
</dbReference>
<keyword evidence="3" id="KW-1185">Reference proteome</keyword>
<dbReference type="PANTHER" id="PTHR13696">
    <property type="entry name" value="P-LOOP CONTAINING NUCLEOSIDE TRIPHOSPHATE HYDROLASE"/>
    <property type="match status" value="1"/>
</dbReference>
<dbReference type="Gene3D" id="3.40.50.300">
    <property type="entry name" value="P-loop containing nucleotide triphosphate hydrolases"/>
    <property type="match status" value="1"/>
</dbReference>
<accession>A0ABV6U1T0</accession>
<dbReference type="CDD" id="cd02042">
    <property type="entry name" value="ParAB_family"/>
    <property type="match status" value="1"/>
</dbReference>
<dbReference type="SUPFAM" id="SSF52540">
    <property type="entry name" value="P-loop containing nucleoside triphosphate hydrolases"/>
    <property type="match status" value="1"/>
</dbReference>
<dbReference type="InterPro" id="IPR027417">
    <property type="entry name" value="P-loop_NTPase"/>
</dbReference>
<evidence type="ECO:0000313" key="3">
    <source>
        <dbReference type="Proteomes" id="UP001589870"/>
    </source>
</evidence>
<comment type="caution">
    <text evidence="2">The sequence shown here is derived from an EMBL/GenBank/DDBJ whole genome shotgun (WGS) entry which is preliminary data.</text>
</comment>
<dbReference type="RefSeq" id="WP_394300607.1">
    <property type="nucleotide sequence ID" value="NZ_JBHMQT010000013.1"/>
</dbReference>
<dbReference type="Proteomes" id="UP001589870">
    <property type="component" value="Unassembled WGS sequence"/>
</dbReference>
<gene>
    <name evidence="2" type="ORF">ACFHYQ_08805</name>
</gene>
<protein>
    <submittedName>
        <fullName evidence="2">ParA family protein</fullName>
    </submittedName>
</protein>
<reference evidence="2 3" key="1">
    <citation type="submission" date="2024-09" db="EMBL/GenBank/DDBJ databases">
        <authorList>
            <person name="Sun Q."/>
            <person name="Mori K."/>
        </authorList>
    </citation>
    <scope>NUCLEOTIDE SEQUENCE [LARGE SCALE GENOMIC DNA]</scope>
    <source>
        <strain evidence="2 3">TBRC 1851</strain>
    </source>
</reference>
<proteinExistence type="predicted"/>
<name>A0ABV6U1T0_9ACTN</name>
<feature type="domain" description="AAA" evidence="1">
    <location>
        <begin position="20"/>
        <end position="196"/>
    </location>
</feature>
<organism evidence="2 3">
    <name type="scientific">Sphaerimonospora cavernae</name>
    <dbReference type="NCBI Taxonomy" id="1740611"/>
    <lineage>
        <taxon>Bacteria</taxon>
        <taxon>Bacillati</taxon>
        <taxon>Actinomycetota</taxon>
        <taxon>Actinomycetes</taxon>
        <taxon>Streptosporangiales</taxon>
        <taxon>Streptosporangiaceae</taxon>
        <taxon>Sphaerimonospora</taxon>
    </lineage>
</organism>
<evidence type="ECO:0000259" key="1">
    <source>
        <dbReference type="Pfam" id="PF13614"/>
    </source>
</evidence>
<evidence type="ECO:0000313" key="2">
    <source>
        <dbReference type="EMBL" id="MFC0862395.1"/>
    </source>
</evidence>